<feature type="signal peptide" evidence="1">
    <location>
        <begin position="1"/>
        <end position="18"/>
    </location>
</feature>
<dbReference type="eggNOG" id="ENOG502TAY8">
    <property type="taxonomic scope" value="Eukaryota"/>
</dbReference>
<dbReference type="HOGENOM" id="CLU_116900_0_0_1"/>
<feature type="chain" id="PRO_5002811698" evidence="1">
    <location>
        <begin position="19"/>
        <end position="181"/>
    </location>
</feature>
<dbReference type="PANTHER" id="PTHR20898:SF0">
    <property type="entry name" value="DAEDALUS ON 3-RELATED"/>
    <property type="match status" value="1"/>
</dbReference>
<keyword evidence="1" id="KW-0732">Signal</keyword>
<dbReference type="PANTHER" id="PTHR20898">
    <property type="entry name" value="DAEDALUS ON 3-RELATED-RELATED"/>
    <property type="match status" value="1"/>
</dbReference>
<proteinExistence type="predicted"/>
<accession>B4J9K8</accession>
<dbReference type="OMA" id="NVFHYFY"/>
<dbReference type="EMBL" id="CH916367">
    <property type="protein sequence ID" value="EDW02515.1"/>
    <property type="molecule type" value="Genomic_DNA"/>
</dbReference>
<name>B4J9K8_DROGR</name>
<dbReference type="Pfam" id="PF06477">
    <property type="entry name" value="DUF1091"/>
    <property type="match status" value="1"/>
</dbReference>
<keyword evidence="3" id="KW-1185">Reference proteome</keyword>
<dbReference type="InParanoid" id="B4J9K8"/>
<reference evidence="2 3" key="1">
    <citation type="journal article" date="2007" name="Nature">
        <title>Evolution of genes and genomes on the Drosophila phylogeny.</title>
        <authorList>
            <consortium name="Drosophila 12 Genomes Consortium"/>
            <person name="Clark A.G."/>
            <person name="Eisen M.B."/>
            <person name="Smith D.R."/>
            <person name="Bergman C.M."/>
            <person name="Oliver B."/>
            <person name="Markow T.A."/>
            <person name="Kaufman T.C."/>
            <person name="Kellis M."/>
            <person name="Gelbart W."/>
            <person name="Iyer V.N."/>
            <person name="Pollard D.A."/>
            <person name="Sackton T.B."/>
            <person name="Larracuente A.M."/>
            <person name="Singh N.D."/>
            <person name="Abad J.P."/>
            <person name="Abt D.N."/>
            <person name="Adryan B."/>
            <person name="Aguade M."/>
            <person name="Akashi H."/>
            <person name="Anderson W.W."/>
            <person name="Aquadro C.F."/>
            <person name="Ardell D.H."/>
            <person name="Arguello R."/>
            <person name="Artieri C.G."/>
            <person name="Barbash D.A."/>
            <person name="Barker D."/>
            <person name="Barsanti P."/>
            <person name="Batterham P."/>
            <person name="Batzoglou S."/>
            <person name="Begun D."/>
            <person name="Bhutkar A."/>
            <person name="Blanco E."/>
            <person name="Bosak S.A."/>
            <person name="Bradley R.K."/>
            <person name="Brand A.D."/>
            <person name="Brent M.R."/>
            <person name="Brooks A.N."/>
            <person name="Brown R.H."/>
            <person name="Butlin R.K."/>
            <person name="Caggese C."/>
            <person name="Calvi B.R."/>
            <person name="Bernardo de Carvalho A."/>
            <person name="Caspi A."/>
            <person name="Castrezana S."/>
            <person name="Celniker S.E."/>
            <person name="Chang J.L."/>
            <person name="Chapple C."/>
            <person name="Chatterji S."/>
            <person name="Chinwalla A."/>
            <person name="Civetta A."/>
            <person name="Clifton S.W."/>
            <person name="Comeron J.M."/>
            <person name="Costello J.C."/>
            <person name="Coyne J.A."/>
            <person name="Daub J."/>
            <person name="David R.G."/>
            <person name="Delcher A.L."/>
            <person name="Delehaunty K."/>
            <person name="Do C.B."/>
            <person name="Ebling H."/>
            <person name="Edwards K."/>
            <person name="Eickbush T."/>
            <person name="Evans J.D."/>
            <person name="Filipski A."/>
            <person name="Findeiss S."/>
            <person name="Freyhult E."/>
            <person name="Fulton L."/>
            <person name="Fulton R."/>
            <person name="Garcia A.C."/>
            <person name="Gardiner A."/>
            <person name="Garfield D.A."/>
            <person name="Garvin B.E."/>
            <person name="Gibson G."/>
            <person name="Gilbert D."/>
            <person name="Gnerre S."/>
            <person name="Godfrey J."/>
            <person name="Good R."/>
            <person name="Gotea V."/>
            <person name="Gravely B."/>
            <person name="Greenberg A.J."/>
            <person name="Griffiths-Jones S."/>
            <person name="Gross S."/>
            <person name="Guigo R."/>
            <person name="Gustafson E.A."/>
            <person name="Haerty W."/>
            <person name="Hahn M.W."/>
            <person name="Halligan D.L."/>
            <person name="Halpern A.L."/>
            <person name="Halter G.M."/>
            <person name="Han M.V."/>
            <person name="Heger A."/>
            <person name="Hillier L."/>
            <person name="Hinrichs A.S."/>
            <person name="Holmes I."/>
            <person name="Hoskins R.A."/>
            <person name="Hubisz M.J."/>
            <person name="Hultmark D."/>
            <person name="Huntley M.A."/>
            <person name="Jaffe D.B."/>
            <person name="Jagadeeshan S."/>
            <person name="Jeck W.R."/>
            <person name="Johnson J."/>
            <person name="Jones C.D."/>
            <person name="Jordan W.C."/>
            <person name="Karpen G.H."/>
            <person name="Kataoka E."/>
            <person name="Keightley P.D."/>
            <person name="Kheradpour P."/>
            <person name="Kirkness E.F."/>
            <person name="Koerich L.B."/>
            <person name="Kristiansen K."/>
            <person name="Kudrna D."/>
            <person name="Kulathinal R.J."/>
            <person name="Kumar S."/>
            <person name="Kwok R."/>
            <person name="Lander E."/>
            <person name="Langley C.H."/>
            <person name="Lapoint R."/>
            <person name="Lazzaro B.P."/>
            <person name="Lee S.J."/>
            <person name="Levesque L."/>
            <person name="Li R."/>
            <person name="Lin C.F."/>
            <person name="Lin M.F."/>
            <person name="Lindblad-Toh K."/>
            <person name="Llopart A."/>
            <person name="Long M."/>
            <person name="Low L."/>
            <person name="Lozovsky E."/>
            <person name="Lu J."/>
            <person name="Luo M."/>
            <person name="Machado C.A."/>
            <person name="Makalowski W."/>
            <person name="Marzo M."/>
            <person name="Matsuda M."/>
            <person name="Matzkin L."/>
            <person name="McAllister B."/>
            <person name="McBride C.S."/>
            <person name="McKernan B."/>
            <person name="McKernan K."/>
            <person name="Mendez-Lago M."/>
            <person name="Minx P."/>
            <person name="Mollenhauer M.U."/>
            <person name="Montooth K."/>
            <person name="Mount S.M."/>
            <person name="Mu X."/>
            <person name="Myers E."/>
            <person name="Negre B."/>
            <person name="Newfeld S."/>
            <person name="Nielsen R."/>
            <person name="Noor M.A."/>
            <person name="O'Grady P."/>
            <person name="Pachter L."/>
            <person name="Papaceit M."/>
            <person name="Parisi M.J."/>
            <person name="Parisi M."/>
            <person name="Parts L."/>
            <person name="Pedersen J.S."/>
            <person name="Pesole G."/>
            <person name="Phillippy A.M."/>
            <person name="Ponting C.P."/>
            <person name="Pop M."/>
            <person name="Porcelli D."/>
            <person name="Powell J.R."/>
            <person name="Prohaska S."/>
            <person name="Pruitt K."/>
            <person name="Puig M."/>
            <person name="Quesneville H."/>
            <person name="Ram K.R."/>
            <person name="Rand D."/>
            <person name="Rasmussen M.D."/>
            <person name="Reed L.K."/>
            <person name="Reenan R."/>
            <person name="Reily A."/>
            <person name="Remington K.A."/>
            <person name="Rieger T.T."/>
            <person name="Ritchie M.G."/>
            <person name="Robin C."/>
            <person name="Rogers Y.H."/>
            <person name="Rohde C."/>
            <person name="Rozas J."/>
            <person name="Rubenfield M.J."/>
            <person name="Ruiz A."/>
            <person name="Russo S."/>
            <person name="Salzberg S.L."/>
            <person name="Sanchez-Gracia A."/>
            <person name="Saranga D.J."/>
            <person name="Sato H."/>
            <person name="Schaeffer S.W."/>
            <person name="Schatz M.C."/>
            <person name="Schlenke T."/>
            <person name="Schwartz R."/>
            <person name="Segarra C."/>
            <person name="Singh R.S."/>
            <person name="Sirot L."/>
            <person name="Sirota M."/>
            <person name="Sisneros N.B."/>
            <person name="Smith C.D."/>
            <person name="Smith T.F."/>
            <person name="Spieth J."/>
            <person name="Stage D.E."/>
            <person name="Stark A."/>
            <person name="Stephan W."/>
            <person name="Strausberg R.L."/>
            <person name="Strempel S."/>
            <person name="Sturgill D."/>
            <person name="Sutton G."/>
            <person name="Sutton G.G."/>
            <person name="Tao W."/>
            <person name="Teichmann S."/>
            <person name="Tobari Y.N."/>
            <person name="Tomimura Y."/>
            <person name="Tsolas J.M."/>
            <person name="Valente V.L."/>
            <person name="Venter E."/>
            <person name="Venter J.C."/>
            <person name="Vicario S."/>
            <person name="Vieira F.G."/>
            <person name="Vilella A.J."/>
            <person name="Villasante A."/>
            <person name="Walenz B."/>
            <person name="Wang J."/>
            <person name="Wasserman M."/>
            <person name="Watts T."/>
            <person name="Wilson D."/>
            <person name="Wilson R.K."/>
            <person name="Wing R.A."/>
            <person name="Wolfner M.F."/>
            <person name="Wong A."/>
            <person name="Wong G.K."/>
            <person name="Wu C.I."/>
            <person name="Wu G."/>
            <person name="Yamamoto D."/>
            <person name="Yang H.P."/>
            <person name="Yang S.P."/>
            <person name="Yorke J.A."/>
            <person name="Yoshida K."/>
            <person name="Zdobnov E."/>
            <person name="Zhang P."/>
            <person name="Zhang Y."/>
            <person name="Zimin A.V."/>
            <person name="Baldwin J."/>
            <person name="Abdouelleil A."/>
            <person name="Abdulkadir J."/>
            <person name="Abebe A."/>
            <person name="Abera B."/>
            <person name="Abreu J."/>
            <person name="Acer S.C."/>
            <person name="Aftuck L."/>
            <person name="Alexander A."/>
            <person name="An P."/>
            <person name="Anderson E."/>
            <person name="Anderson S."/>
            <person name="Arachi H."/>
            <person name="Azer M."/>
            <person name="Bachantsang P."/>
            <person name="Barry A."/>
            <person name="Bayul T."/>
            <person name="Berlin A."/>
            <person name="Bessette D."/>
            <person name="Bloom T."/>
            <person name="Blye J."/>
            <person name="Boguslavskiy L."/>
            <person name="Bonnet C."/>
            <person name="Boukhgalter B."/>
            <person name="Bourzgui I."/>
            <person name="Brown A."/>
            <person name="Cahill P."/>
            <person name="Channer S."/>
            <person name="Cheshatsang Y."/>
            <person name="Chuda L."/>
            <person name="Citroen M."/>
            <person name="Collymore A."/>
            <person name="Cooke P."/>
            <person name="Costello M."/>
            <person name="D'Aco K."/>
            <person name="Daza R."/>
            <person name="De Haan G."/>
            <person name="DeGray S."/>
            <person name="DeMaso C."/>
            <person name="Dhargay N."/>
            <person name="Dooley K."/>
            <person name="Dooley E."/>
            <person name="Doricent M."/>
            <person name="Dorje P."/>
            <person name="Dorjee K."/>
            <person name="Dupes A."/>
            <person name="Elong R."/>
            <person name="Falk J."/>
            <person name="Farina A."/>
            <person name="Faro S."/>
            <person name="Ferguson D."/>
            <person name="Fisher S."/>
            <person name="Foley C.D."/>
            <person name="Franke A."/>
            <person name="Friedrich D."/>
            <person name="Gadbois L."/>
            <person name="Gearin G."/>
            <person name="Gearin C.R."/>
            <person name="Giannoukos G."/>
            <person name="Goode T."/>
            <person name="Graham J."/>
            <person name="Grandbois E."/>
            <person name="Grewal S."/>
            <person name="Gyaltsen K."/>
            <person name="Hafez N."/>
            <person name="Hagos B."/>
            <person name="Hall J."/>
            <person name="Henson C."/>
            <person name="Hollinger A."/>
            <person name="Honan T."/>
            <person name="Huard M.D."/>
            <person name="Hughes L."/>
            <person name="Hurhula B."/>
            <person name="Husby M.E."/>
            <person name="Kamat A."/>
            <person name="Kanga B."/>
            <person name="Kashin S."/>
            <person name="Khazanovich D."/>
            <person name="Kisner P."/>
            <person name="Lance K."/>
            <person name="Lara M."/>
            <person name="Lee W."/>
            <person name="Lennon N."/>
            <person name="Letendre F."/>
            <person name="LeVine R."/>
            <person name="Lipovsky A."/>
            <person name="Liu X."/>
            <person name="Liu J."/>
            <person name="Liu S."/>
            <person name="Lokyitsang T."/>
            <person name="Lokyitsang Y."/>
            <person name="Lubonja R."/>
            <person name="Lui A."/>
            <person name="MacDonald P."/>
            <person name="Magnisalis V."/>
            <person name="Maru K."/>
            <person name="Matthews C."/>
            <person name="McCusker W."/>
            <person name="McDonough S."/>
            <person name="Mehta T."/>
            <person name="Meldrim J."/>
            <person name="Meneus L."/>
            <person name="Mihai O."/>
            <person name="Mihalev A."/>
            <person name="Mihova T."/>
            <person name="Mittelman R."/>
            <person name="Mlenga V."/>
            <person name="Montmayeur A."/>
            <person name="Mulrain L."/>
            <person name="Navidi A."/>
            <person name="Naylor J."/>
            <person name="Negash T."/>
            <person name="Nguyen T."/>
            <person name="Nguyen N."/>
            <person name="Nicol R."/>
            <person name="Norbu C."/>
            <person name="Norbu N."/>
            <person name="Novod N."/>
            <person name="O'Neill B."/>
            <person name="Osman S."/>
            <person name="Markiewicz E."/>
            <person name="Oyono O.L."/>
            <person name="Patti C."/>
            <person name="Phunkhang P."/>
            <person name="Pierre F."/>
            <person name="Priest M."/>
            <person name="Raghuraman S."/>
            <person name="Rege F."/>
            <person name="Reyes R."/>
            <person name="Rise C."/>
            <person name="Rogov P."/>
            <person name="Ross K."/>
            <person name="Ryan E."/>
            <person name="Settipalli S."/>
            <person name="Shea T."/>
            <person name="Sherpa N."/>
            <person name="Shi L."/>
            <person name="Shih D."/>
            <person name="Sparrow T."/>
            <person name="Spaulding J."/>
            <person name="Stalker J."/>
            <person name="Stange-Thomann N."/>
            <person name="Stavropoulos S."/>
            <person name="Stone C."/>
            <person name="Strader C."/>
            <person name="Tesfaye S."/>
            <person name="Thomson T."/>
            <person name="Thoulutsang Y."/>
            <person name="Thoulutsang D."/>
            <person name="Topham K."/>
            <person name="Topping I."/>
            <person name="Tsamla T."/>
            <person name="Vassiliev H."/>
            <person name="Vo A."/>
            <person name="Wangchuk T."/>
            <person name="Wangdi T."/>
            <person name="Weiand M."/>
            <person name="Wilkinson J."/>
            <person name="Wilson A."/>
            <person name="Yadav S."/>
            <person name="Young G."/>
            <person name="Yu Q."/>
            <person name="Zembek L."/>
            <person name="Zhong D."/>
            <person name="Zimmer A."/>
            <person name="Zwirko Z."/>
            <person name="Jaffe D.B."/>
            <person name="Alvarez P."/>
            <person name="Brockman W."/>
            <person name="Butler J."/>
            <person name="Chin C."/>
            <person name="Gnerre S."/>
            <person name="Grabherr M."/>
            <person name="Kleber M."/>
            <person name="Mauceli E."/>
            <person name="MacCallum I."/>
        </authorList>
    </citation>
    <scope>NUCLEOTIDE SEQUENCE [LARGE SCALE GENOMIC DNA]</scope>
    <source>
        <strain evidence="3">Tucson 15287-2541.00</strain>
    </source>
</reference>
<dbReference type="PhylomeDB" id="B4J9K8"/>
<dbReference type="SMART" id="SM00697">
    <property type="entry name" value="DM8"/>
    <property type="match status" value="1"/>
</dbReference>
<evidence type="ECO:0000256" key="1">
    <source>
        <dbReference type="SAM" id="SignalP"/>
    </source>
</evidence>
<evidence type="ECO:0000313" key="2">
    <source>
        <dbReference type="EMBL" id="EDW02515.1"/>
    </source>
</evidence>
<sequence>MFFTISYLVVFTLILCDGYTRHTNLKCEVLEKSVIKIPMCKLKVMGRGRIAANVELDILQLPVESIQVKYSVFKKQNVYLPFLFNVSLDFCHFMKHPNRLNVFYYFHRALMPYTNWNHTCPYNHKIIIKDFVLTDEMFAKVPIPEGSYMFDVKVASNYTWVANFHAYFDANLKQNFAKRTN</sequence>
<protein>
    <submittedName>
        <fullName evidence="2">GH22034</fullName>
    </submittedName>
</protein>
<gene>
    <name evidence="2" type="primary">Dgri\GH22034</name>
    <name evidence="2" type="ORF">Dgri_GH22034</name>
</gene>
<evidence type="ECO:0000313" key="3">
    <source>
        <dbReference type="Proteomes" id="UP000001070"/>
    </source>
</evidence>
<dbReference type="AlphaFoldDB" id="B4J9K8"/>
<dbReference type="OrthoDB" id="7789165at2759"/>
<organism evidence="3">
    <name type="scientific">Drosophila grimshawi</name>
    <name type="common">Hawaiian fruit fly</name>
    <name type="synonym">Idiomyia grimshawi</name>
    <dbReference type="NCBI Taxonomy" id="7222"/>
    <lineage>
        <taxon>Eukaryota</taxon>
        <taxon>Metazoa</taxon>
        <taxon>Ecdysozoa</taxon>
        <taxon>Arthropoda</taxon>
        <taxon>Hexapoda</taxon>
        <taxon>Insecta</taxon>
        <taxon>Pterygota</taxon>
        <taxon>Neoptera</taxon>
        <taxon>Endopterygota</taxon>
        <taxon>Diptera</taxon>
        <taxon>Brachycera</taxon>
        <taxon>Muscomorpha</taxon>
        <taxon>Ephydroidea</taxon>
        <taxon>Drosophilidae</taxon>
        <taxon>Drosophila</taxon>
        <taxon>Hawaiian Drosophila</taxon>
    </lineage>
</organism>
<dbReference type="InterPro" id="IPR010512">
    <property type="entry name" value="DUF1091"/>
</dbReference>
<dbReference type="Proteomes" id="UP000001070">
    <property type="component" value="Unassembled WGS sequence"/>
</dbReference>